<keyword evidence="2" id="KW-1185">Reference proteome</keyword>
<comment type="caution">
    <text evidence="1">The sequence shown here is derived from an EMBL/GenBank/DDBJ whole genome shotgun (WGS) entry which is preliminary data.</text>
</comment>
<proteinExistence type="predicted"/>
<sequence length="94" mass="10603">MKNKKVVKSMLIGAVVGGIVAMIDRQTRTELIDNVKASYSGTKYYIEHPSTAVRRFRQGYDDFANYLSVGVNSTIKMLTQIEETLDALEKKNEN</sequence>
<name>A0A9X3WGV9_9BACI</name>
<dbReference type="AlphaFoldDB" id="A0A9X3WGV9"/>
<evidence type="ECO:0000313" key="2">
    <source>
        <dbReference type="Proteomes" id="UP001145069"/>
    </source>
</evidence>
<accession>A0A9X3WGV9</accession>
<dbReference type="RefSeq" id="WP_272447234.1">
    <property type="nucleotide sequence ID" value="NZ_JAMQKC010000021.1"/>
</dbReference>
<evidence type="ECO:0008006" key="3">
    <source>
        <dbReference type="Google" id="ProtNLM"/>
    </source>
</evidence>
<protein>
    <recommendedName>
        <fullName evidence="3">YtxH domain-containing protein</fullName>
    </recommendedName>
</protein>
<dbReference type="EMBL" id="JAMQKC010000021">
    <property type="protein sequence ID" value="MDC3418170.1"/>
    <property type="molecule type" value="Genomic_DNA"/>
</dbReference>
<gene>
    <name evidence="1" type="ORF">NC799_14865</name>
</gene>
<organism evidence="1 2">
    <name type="scientific">Aquibacillus salsiterrae</name>
    <dbReference type="NCBI Taxonomy" id="2950439"/>
    <lineage>
        <taxon>Bacteria</taxon>
        <taxon>Bacillati</taxon>
        <taxon>Bacillota</taxon>
        <taxon>Bacilli</taxon>
        <taxon>Bacillales</taxon>
        <taxon>Bacillaceae</taxon>
        <taxon>Aquibacillus</taxon>
    </lineage>
</organism>
<evidence type="ECO:0000313" key="1">
    <source>
        <dbReference type="EMBL" id="MDC3418170.1"/>
    </source>
</evidence>
<reference evidence="1" key="1">
    <citation type="submission" date="2022-06" db="EMBL/GenBank/DDBJ databases">
        <title>Aquibacillus sp. a new bacterium isolated from soil saline samples.</title>
        <authorList>
            <person name="Galisteo C."/>
            <person name="De La Haba R."/>
            <person name="Sanchez-Porro C."/>
            <person name="Ventosa A."/>
        </authorList>
    </citation>
    <scope>NUCLEOTIDE SEQUENCE</scope>
    <source>
        <strain evidence="1">3ASR75-54</strain>
    </source>
</reference>
<dbReference type="Proteomes" id="UP001145069">
    <property type="component" value="Unassembled WGS sequence"/>
</dbReference>